<protein>
    <recommendedName>
        <fullName evidence="4">Lipocalin-like domain-containing protein</fullName>
    </recommendedName>
</protein>
<evidence type="ECO:0000313" key="3">
    <source>
        <dbReference type="Proteomes" id="UP000199438"/>
    </source>
</evidence>
<dbReference type="RefSeq" id="WP_092545137.1">
    <property type="nucleotide sequence ID" value="NZ_FOKV01000018.1"/>
</dbReference>
<evidence type="ECO:0008006" key="4">
    <source>
        <dbReference type="Google" id="ProtNLM"/>
    </source>
</evidence>
<keyword evidence="3" id="KW-1185">Reference proteome</keyword>
<proteinExistence type="predicted"/>
<dbReference type="EMBL" id="FOKV01000018">
    <property type="protein sequence ID" value="SFC93987.1"/>
    <property type="molecule type" value="Genomic_DNA"/>
</dbReference>
<dbReference type="PROSITE" id="PS51257">
    <property type="entry name" value="PROKAR_LIPOPROTEIN"/>
    <property type="match status" value="1"/>
</dbReference>
<dbReference type="Proteomes" id="UP000199438">
    <property type="component" value="Unassembled WGS sequence"/>
</dbReference>
<evidence type="ECO:0000313" key="2">
    <source>
        <dbReference type="EMBL" id="SFC93987.1"/>
    </source>
</evidence>
<feature type="chain" id="PRO_5011623727" description="Lipocalin-like domain-containing protein" evidence="1">
    <location>
        <begin position="20"/>
        <end position="127"/>
    </location>
</feature>
<name>A0A1I1N8Q8_9FLAO</name>
<organism evidence="2 3">
    <name type="scientific">Zunongwangia mangrovi</name>
    <dbReference type="NCBI Taxonomy" id="1334022"/>
    <lineage>
        <taxon>Bacteria</taxon>
        <taxon>Pseudomonadati</taxon>
        <taxon>Bacteroidota</taxon>
        <taxon>Flavobacteriia</taxon>
        <taxon>Flavobacteriales</taxon>
        <taxon>Flavobacteriaceae</taxon>
        <taxon>Zunongwangia</taxon>
    </lineage>
</organism>
<keyword evidence="1" id="KW-0732">Signal</keyword>
<feature type="signal peptide" evidence="1">
    <location>
        <begin position="1"/>
        <end position="19"/>
    </location>
</feature>
<dbReference type="AlphaFoldDB" id="A0A1I1N8Q8"/>
<gene>
    <name evidence="2" type="ORF">SAMN04487907_1186</name>
</gene>
<sequence length="127" mass="14506">MQKLIFLLFSILLISCSSDDDSNVSENDFGNLIVGNWYFEGDCGEEDLPQPRFEFYSDGTVSTNLFNSQGSGTYQVFQGELELIGYNAANENNRYTIEKIDENEMEWSYLNSGEKSYVNLIREDSCN</sequence>
<evidence type="ECO:0000256" key="1">
    <source>
        <dbReference type="SAM" id="SignalP"/>
    </source>
</evidence>
<accession>A0A1I1N8Q8</accession>
<reference evidence="3" key="1">
    <citation type="submission" date="2016-10" db="EMBL/GenBank/DDBJ databases">
        <authorList>
            <person name="Varghese N."/>
            <person name="Submissions S."/>
        </authorList>
    </citation>
    <scope>NUCLEOTIDE SEQUENCE [LARGE SCALE GENOMIC DNA]</scope>
    <source>
        <strain evidence="3">DSM 24499</strain>
    </source>
</reference>